<comment type="caution">
    <text evidence="1">The sequence shown here is derived from an EMBL/GenBank/DDBJ whole genome shotgun (WGS) entry which is preliminary data.</text>
</comment>
<gene>
    <name evidence="1" type="ORF">LCGC14_1707560</name>
</gene>
<evidence type="ECO:0008006" key="2">
    <source>
        <dbReference type="Google" id="ProtNLM"/>
    </source>
</evidence>
<dbReference type="EMBL" id="LAZR01015180">
    <property type="protein sequence ID" value="KKM14289.1"/>
    <property type="molecule type" value="Genomic_DNA"/>
</dbReference>
<accession>A0A0F9I3R5</accession>
<feature type="non-terminal residue" evidence="1">
    <location>
        <position position="93"/>
    </location>
</feature>
<reference evidence="1" key="1">
    <citation type="journal article" date="2015" name="Nature">
        <title>Complex archaea that bridge the gap between prokaryotes and eukaryotes.</title>
        <authorList>
            <person name="Spang A."/>
            <person name="Saw J.H."/>
            <person name="Jorgensen S.L."/>
            <person name="Zaremba-Niedzwiedzka K."/>
            <person name="Martijn J."/>
            <person name="Lind A.E."/>
            <person name="van Eijk R."/>
            <person name="Schleper C."/>
            <person name="Guy L."/>
            <person name="Ettema T.J."/>
        </authorList>
    </citation>
    <scope>NUCLEOTIDE SEQUENCE</scope>
</reference>
<evidence type="ECO:0000313" key="1">
    <source>
        <dbReference type="EMBL" id="KKM14289.1"/>
    </source>
</evidence>
<organism evidence="1">
    <name type="scientific">marine sediment metagenome</name>
    <dbReference type="NCBI Taxonomy" id="412755"/>
    <lineage>
        <taxon>unclassified sequences</taxon>
        <taxon>metagenomes</taxon>
        <taxon>ecological metagenomes</taxon>
    </lineage>
</organism>
<dbReference type="AlphaFoldDB" id="A0A0F9I3R5"/>
<sequence length="93" mass="10339">MERTTKQSMKILVACEFSGIVRDAFIARGHDAISCDLLPTERPGPHIQGDVLDILGDGWDMMIAHPPCTHLAVSGARWWKEKQKDGRQQKAIG</sequence>
<proteinExistence type="predicted"/>
<name>A0A0F9I3R5_9ZZZZ</name>
<protein>
    <recommendedName>
        <fullName evidence="2">DNA cytosine methyltransferase</fullName>
    </recommendedName>
</protein>